<dbReference type="Pfam" id="PF07767">
    <property type="entry name" value="Nop53"/>
    <property type="match status" value="2"/>
</dbReference>
<dbReference type="AlphaFoldDB" id="A0A8J5HDP0"/>
<evidence type="ECO:0000313" key="8">
    <source>
        <dbReference type="EMBL" id="KAG6521860.1"/>
    </source>
</evidence>
<keyword evidence="5" id="KW-0690">Ribosome biogenesis</keyword>
<sequence length="379" mass="42701">MGKAAKGSRKGKKAWRANISTNDIDDYFDKSTKDSLTGKASAIASLPSDSLFYVDTKSTDSQLRWSWRNVDCNGAVGHDNHLEKRGSVMWIACRIGLFEDRNDLTFNLNSSLATSSGCNWFLQSVAAFFWVDDMTSTLTDIWNNEGEATDRPKKKQKSSIIPAVEVEPPGCSFNPSFEAHQDSLALAVASEMQKIYKKELGPQPVPETVPGEAIADEDKYFLEADNGSESDIEEETDNITDQQPLPRKSKTKRVTRVELNRRARRKEQLKTELQAEKISKLSKEIDSLPDIMKEITKEDEEKNRRLIRRTVAKQERLKSAPPRLGKYKFEPAPVQVLLTEEISGSLRKLKGCCTLVKDRYKSLEKRGLLAPRAKGSRLL</sequence>
<reference evidence="8 9" key="1">
    <citation type="submission" date="2020-08" db="EMBL/GenBank/DDBJ databases">
        <title>Plant Genome Project.</title>
        <authorList>
            <person name="Zhang R.-G."/>
        </authorList>
    </citation>
    <scope>NUCLEOTIDE SEQUENCE [LARGE SCALE GENOMIC DNA]</scope>
    <source>
        <tissue evidence="8">Rhizome</tissue>
    </source>
</reference>
<dbReference type="PANTHER" id="PTHR14211:SF7">
    <property type="entry name" value="RIBOSOME BIOGENESIS PROTEIN NOP53"/>
    <property type="match status" value="1"/>
</dbReference>
<dbReference type="InterPro" id="IPR011687">
    <property type="entry name" value="Nop53/GLTSCR2"/>
</dbReference>
<evidence type="ECO:0000256" key="7">
    <source>
        <dbReference type="SAM" id="MobiDB-lite"/>
    </source>
</evidence>
<protein>
    <recommendedName>
        <fullName evidence="4">Ribosome biogenesis protein NOP53</fullName>
    </recommendedName>
</protein>
<feature type="region of interest" description="Disordered" evidence="7">
    <location>
        <begin position="227"/>
        <end position="252"/>
    </location>
</feature>
<dbReference type="GO" id="GO:0005730">
    <property type="term" value="C:nucleolus"/>
    <property type="evidence" value="ECO:0007669"/>
    <property type="project" value="UniProtKB-SubCell"/>
</dbReference>
<dbReference type="PANTHER" id="PTHR14211">
    <property type="entry name" value="GLIOMA SUPPRESSOR CANDIDATE REGION GENE 2"/>
    <property type="match status" value="1"/>
</dbReference>
<keyword evidence="9" id="KW-1185">Reference proteome</keyword>
<name>A0A8J5HDP0_ZINOF</name>
<comment type="similarity">
    <text evidence="3">Belongs to the NOP53 family.</text>
</comment>
<dbReference type="GO" id="GO:0008097">
    <property type="term" value="F:5S rRNA binding"/>
    <property type="evidence" value="ECO:0007669"/>
    <property type="project" value="TreeGrafter"/>
</dbReference>
<dbReference type="GO" id="GO:0005654">
    <property type="term" value="C:nucleoplasm"/>
    <property type="evidence" value="ECO:0007669"/>
    <property type="project" value="UniProtKB-SubCell"/>
</dbReference>
<dbReference type="GO" id="GO:0006364">
    <property type="term" value="P:rRNA processing"/>
    <property type="evidence" value="ECO:0007669"/>
    <property type="project" value="TreeGrafter"/>
</dbReference>
<evidence type="ECO:0000313" key="9">
    <source>
        <dbReference type="Proteomes" id="UP000734854"/>
    </source>
</evidence>
<proteinExistence type="inferred from homology"/>
<comment type="subcellular location">
    <subcellularLocation>
        <location evidence="1">Nucleus</location>
        <location evidence="1">Nucleolus</location>
    </subcellularLocation>
    <subcellularLocation>
        <location evidence="2">Nucleus</location>
        <location evidence="2">Nucleoplasm</location>
    </subcellularLocation>
</comment>
<evidence type="ECO:0000256" key="3">
    <source>
        <dbReference type="ARBA" id="ARBA00008838"/>
    </source>
</evidence>
<dbReference type="GO" id="GO:0000027">
    <property type="term" value="P:ribosomal large subunit assembly"/>
    <property type="evidence" value="ECO:0007669"/>
    <property type="project" value="TreeGrafter"/>
</dbReference>
<accession>A0A8J5HDP0</accession>
<evidence type="ECO:0000256" key="2">
    <source>
        <dbReference type="ARBA" id="ARBA00004642"/>
    </source>
</evidence>
<feature type="compositionally biased region" description="Acidic residues" evidence="7">
    <location>
        <begin position="227"/>
        <end position="238"/>
    </location>
</feature>
<organism evidence="8 9">
    <name type="scientific">Zingiber officinale</name>
    <name type="common">Ginger</name>
    <name type="synonym">Amomum zingiber</name>
    <dbReference type="NCBI Taxonomy" id="94328"/>
    <lineage>
        <taxon>Eukaryota</taxon>
        <taxon>Viridiplantae</taxon>
        <taxon>Streptophyta</taxon>
        <taxon>Embryophyta</taxon>
        <taxon>Tracheophyta</taxon>
        <taxon>Spermatophyta</taxon>
        <taxon>Magnoliopsida</taxon>
        <taxon>Liliopsida</taxon>
        <taxon>Zingiberales</taxon>
        <taxon>Zingiberaceae</taxon>
        <taxon>Zingiber</taxon>
    </lineage>
</organism>
<comment type="caution">
    <text evidence="8">The sequence shown here is derived from an EMBL/GenBank/DDBJ whole genome shotgun (WGS) entry which is preliminary data.</text>
</comment>
<evidence type="ECO:0000256" key="4">
    <source>
        <dbReference type="ARBA" id="ARBA00018339"/>
    </source>
</evidence>
<dbReference type="Proteomes" id="UP000734854">
    <property type="component" value="Unassembled WGS sequence"/>
</dbReference>
<dbReference type="EMBL" id="JACMSC010000005">
    <property type="protein sequence ID" value="KAG6521860.1"/>
    <property type="molecule type" value="Genomic_DNA"/>
</dbReference>
<evidence type="ECO:0000256" key="6">
    <source>
        <dbReference type="ARBA" id="ARBA00023242"/>
    </source>
</evidence>
<evidence type="ECO:0000256" key="1">
    <source>
        <dbReference type="ARBA" id="ARBA00004604"/>
    </source>
</evidence>
<gene>
    <name evidence="8" type="ORF">ZIOFF_018993</name>
</gene>
<evidence type="ECO:0000256" key="5">
    <source>
        <dbReference type="ARBA" id="ARBA00022517"/>
    </source>
</evidence>
<dbReference type="PIRSF" id="PIRSF017302">
    <property type="entry name" value="Gltscr2"/>
    <property type="match status" value="1"/>
</dbReference>
<keyword evidence="6" id="KW-0539">Nucleus</keyword>